<reference evidence="1" key="1">
    <citation type="submission" date="2022-07" db="EMBL/GenBank/DDBJ databases">
        <title>Phylogenomic reconstructions and comparative analyses of Kickxellomycotina fungi.</title>
        <authorList>
            <person name="Reynolds N.K."/>
            <person name="Stajich J.E."/>
            <person name="Barry K."/>
            <person name="Grigoriev I.V."/>
            <person name="Crous P."/>
            <person name="Smith M.E."/>
        </authorList>
    </citation>
    <scope>NUCLEOTIDE SEQUENCE</scope>
    <source>
        <strain evidence="1">NRRL 5244</strain>
    </source>
</reference>
<protein>
    <submittedName>
        <fullName evidence="1">Uncharacterized protein</fullName>
    </submittedName>
</protein>
<keyword evidence="2" id="KW-1185">Reference proteome</keyword>
<accession>A0ACC1JFL1</accession>
<sequence length="360" mass="41203">MTNLVEAAAQLSKRTPSVESAVQAAAKAGLEFDPVGSMDKATIIIGACFYGFTFLVLLYAFINRNYAPIRAKNVKLTAMVYTGAVLWFVGDIATNGHVEMVGVWSKCKVWCLWFRVFFAYTFSAAVGIRAYGLYRVFVLHRPYRGVGFYAPIIGLFTGLLIFCITSQLIPDEKTVMYVEELEMCTYVWGFRGACLGLLWLIWLFVFYFVFKIRNIHSSFNERWESIICCTLALGIDLFTTLMHTINPHYPLTLRYRVANTFFDFCMGNMVTLVMIIYPVVQCMFNRDEYKRKWLAKLQADGLRKEYKVSSGNPTTSRNYSVMNEEEGDSTFQKNTAFWGGQSMVIDDSNANYNFESRRVL</sequence>
<gene>
    <name evidence="1" type="ORF">FBU59_000956</name>
</gene>
<dbReference type="Proteomes" id="UP001150603">
    <property type="component" value="Unassembled WGS sequence"/>
</dbReference>
<comment type="caution">
    <text evidence="1">The sequence shown here is derived from an EMBL/GenBank/DDBJ whole genome shotgun (WGS) entry which is preliminary data.</text>
</comment>
<dbReference type="EMBL" id="JANBPW010000343">
    <property type="protein sequence ID" value="KAJ1949860.1"/>
    <property type="molecule type" value="Genomic_DNA"/>
</dbReference>
<name>A0ACC1JFL1_9FUNG</name>
<evidence type="ECO:0000313" key="2">
    <source>
        <dbReference type="Proteomes" id="UP001150603"/>
    </source>
</evidence>
<evidence type="ECO:0000313" key="1">
    <source>
        <dbReference type="EMBL" id="KAJ1949860.1"/>
    </source>
</evidence>
<organism evidence="1 2">
    <name type="scientific">Linderina macrospora</name>
    <dbReference type="NCBI Taxonomy" id="4868"/>
    <lineage>
        <taxon>Eukaryota</taxon>
        <taxon>Fungi</taxon>
        <taxon>Fungi incertae sedis</taxon>
        <taxon>Zoopagomycota</taxon>
        <taxon>Kickxellomycotina</taxon>
        <taxon>Kickxellomycetes</taxon>
        <taxon>Kickxellales</taxon>
        <taxon>Kickxellaceae</taxon>
        <taxon>Linderina</taxon>
    </lineage>
</organism>
<proteinExistence type="predicted"/>